<dbReference type="Proteomes" id="UP000254425">
    <property type="component" value="Chromosome"/>
</dbReference>
<protein>
    <submittedName>
        <fullName evidence="2">Class F sortase</fullName>
    </submittedName>
</protein>
<evidence type="ECO:0000313" key="3">
    <source>
        <dbReference type="Proteomes" id="UP000254425"/>
    </source>
</evidence>
<evidence type="ECO:0000256" key="1">
    <source>
        <dbReference type="SAM" id="MobiDB-lite"/>
    </source>
</evidence>
<keyword evidence="3" id="KW-1185">Reference proteome</keyword>
<accession>A0A345XYR6</accession>
<feature type="compositionally biased region" description="Basic and acidic residues" evidence="1">
    <location>
        <begin position="142"/>
        <end position="167"/>
    </location>
</feature>
<dbReference type="InterPro" id="IPR023365">
    <property type="entry name" value="Sortase_dom-sf"/>
</dbReference>
<dbReference type="AlphaFoldDB" id="A0A345XYR6"/>
<dbReference type="EMBL" id="CP031320">
    <property type="protein sequence ID" value="AXK36782.1"/>
    <property type="molecule type" value="Genomic_DNA"/>
</dbReference>
<proteinExistence type="predicted"/>
<organism evidence="2 3">
    <name type="scientific">Streptomyces armeniacus</name>
    <dbReference type="NCBI Taxonomy" id="83291"/>
    <lineage>
        <taxon>Bacteria</taxon>
        <taxon>Bacillati</taxon>
        <taxon>Actinomycetota</taxon>
        <taxon>Actinomycetes</taxon>
        <taxon>Kitasatosporales</taxon>
        <taxon>Streptomycetaceae</taxon>
        <taxon>Streptomyces</taxon>
    </lineage>
</organism>
<feature type="compositionally biased region" description="Low complexity" evidence="1">
    <location>
        <begin position="35"/>
        <end position="57"/>
    </location>
</feature>
<dbReference type="Gene3D" id="2.40.260.10">
    <property type="entry name" value="Sortase"/>
    <property type="match status" value="1"/>
</dbReference>
<dbReference type="CDD" id="cd05829">
    <property type="entry name" value="Sortase_F"/>
    <property type="match status" value="1"/>
</dbReference>
<feature type="region of interest" description="Disordered" evidence="1">
    <location>
        <begin position="100"/>
        <end position="173"/>
    </location>
</feature>
<dbReference type="RefSeq" id="WP_208883943.1">
    <property type="nucleotide sequence ID" value="NZ_CP031320.1"/>
</dbReference>
<name>A0A345XYR6_9ACTN</name>
<feature type="region of interest" description="Disordered" evidence="1">
    <location>
        <begin position="35"/>
        <end position="87"/>
    </location>
</feature>
<dbReference type="KEGG" id="sarm:DVA86_33740"/>
<dbReference type="InterPro" id="IPR042001">
    <property type="entry name" value="Sortase_F"/>
</dbReference>
<sequence length="259" mass="26729">MTTRHERRATLGRRLEAATAVAAVLLTVVLGQLASDDGSDASTDAAGTSAADARSGAEPPPDAGNGIRTDGDRAAPALPRSAPERLRIARTGTDAAVFTADTAADGGPPVPPKARATQVAWSRSGPAPGERGPALLVGRLDGTARKAAKDEDEKDKKDAKGDKDAKGGGKQTAAALARLEGLRPGARIDVHRADGRTAHFEVDRIERYAQVRYPDKRVYGATDDPQLRLVADASPAKKGEPARLGMVVSAHLVGSDAAG</sequence>
<evidence type="ECO:0000313" key="2">
    <source>
        <dbReference type="EMBL" id="AXK36782.1"/>
    </source>
</evidence>
<reference evidence="2 3" key="1">
    <citation type="submission" date="2018-07" db="EMBL/GenBank/DDBJ databases">
        <title>Draft genome of the type strain Streptomyces armeniacus ATCC 15676.</title>
        <authorList>
            <person name="Labana P."/>
            <person name="Gosse J.T."/>
            <person name="Boddy C.N."/>
        </authorList>
    </citation>
    <scope>NUCLEOTIDE SEQUENCE [LARGE SCALE GENOMIC DNA]</scope>
    <source>
        <strain evidence="2 3">ATCC 15676</strain>
    </source>
</reference>
<gene>
    <name evidence="2" type="ORF">DVA86_33740</name>
</gene>